<reference evidence="1 2" key="1">
    <citation type="submission" date="2018-02" db="EMBL/GenBank/DDBJ databases">
        <title>Complete genome sequencing of Faecalibacterium prausnitzii strains isolated from the human gut.</title>
        <authorList>
            <person name="Fitzgerald B.C."/>
            <person name="Shkoporov A.N."/>
            <person name="Ross P.R."/>
            <person name="Hill C."/>
        </authorList>
    </citation>
    <scope>NUCLEOTIDE SEQUENCE [LARGE SCALE GENOMIC DNA]</scope>
    <source>
        <strain evidence="1 2">APC942/31-1</strain>
    </source>
</reference>
<dbReference type="Proteomes" id="UP000253208">
    <property type="component" value="Unassembled WGS sequence"/>
</dbReference>
<sequence>MEWKEAFEAAVEKTVGAYEKMEKAIFSDDKEDFKRCHADYCRYIDLFSKATGIPESQFIEIVNDAALKKKDQSKSE</sequence>
<comment type="caution">
    <text evidence="1">The sequence shown here is derived from an EMBL/GenBank/DDBJ whole genome shotgun (WGS) entry which is preliminary data.</text>
</comment>
<protein>
    <recommendedName>
        <fullName evidence="3">Phage protein</fullName>
    </recommendedName>
</protein>
<dbReference type="AlphaFoldDB" id="A0A367FXN6"/>
<gene>
    <name evidence="1" type="ORF">C4886_11025</name>
</gene>
<dbReference type="EMBL" id="PSQG01000015">
    <property type="protein sequence ID" value="RCH43212.1"/>
    <property type="molecule type" value="Genomic_DNA"/>
</dbReference>
<evidence type="ECO:0000313" key="1">
    <source>
        <dbReference type="EMBL" id="RCH43212.1"/>
    </source>
</evidence>
<proteinExistence type="predicted"/>
<name>A0A367FXN6_9FIRM</name>
<organism evidence="1 2">
    <name type="scientific">Blautia obeum</name>
    <dbReference type="NCBI Taxonomy" id="40520"/>
    <lineage>
        <taxon>Bacteria</taxon>
        <taxon>Bacillati</taxon>
        <taxon>Bacillota</taxon>
        <taxon>Clostridia</taxon>
        <taxon>Lachnospirales</taxon>
        <taxon>Lachnospiraceae</taxon>
        <taxon>Blautia</taxon>
    </lineage>
</organism>
<evidence type="ECO:0000313" key="2">
    <source>
        <dbReference type="Proteomes" id="UP000253208"/>
    </source>
</evidence>
<dbReference type="RefSeq" id="WP_114002341.1">
    <property type="nucleotide sequence ID" value="NZ_PSQG01000015.1"/>
</dbReference>
<accession>A0A367FXN6</accession>
<evidence type="ECO:0008006" key="3">
    <source>
        <dbReference type="Google" id="ProtNLM"/>
    </source>
</evidence>